<proteinExistence type="predicted"/>
<dbReference type="Proteomes" id="UP000293296">
    <property type="component" value="Chromosome"/>
</dbReference>
<dbReference type="KEGG" id="dcb:C3Y92_02520"/>
<evidence type="ECO:0000313" key="2">
    <source>
        <dbReference type="Proteomes" id="UP000293296"/>
    </source>
</evidence>
<evidence type="ECO:0000313" key="1">
    <source>
        <dbReference type="EMBL" id="QAZ66170.1"/>
    </source>
</evidence>
<name>A0A4P6HK07_9BACT</name>
<reference evidence="1 2" key="1">
    <citation type="submission" date="2018-02" db="EMBL/GenBank/DDBJ databases">
        <title>Genome sequence of Desulfovibrio carbinolicus DSM 3852.</title>
        <authorList>
            <person name="Wilbanks E."/>
            <person name="Skennerton C.T."/>
            <person name="Orphan V.J."/>
        </authorList>
    </citation>
    <scope>NUCLEOTIDE SEQUENCE [LARGE SCALE GENOMIC DNA]</scope>
    <source>
        <strain evidence="1 2">DSM 3852</strain>
    </source>
</reference>
<organism evidence="1 2">
    <name type="scientific">Solidesulfovibrio carbinolicus</name>
    <dbReference type="NCBI Taxonomy" id="296842"/>
    <lineage>
        <taxon>Bacteria</taxon>
        <taxon>Pseudomonadati</taxon>
        <taxon>Thermodesulfobacteriota</taxon>
        <taxon>Desulfovibrionia</taxon>
        <taxon>Desulfovibrionales</taxon>
        <taxon>Desulfovibrionaceae</taxon>
        <taxon>Solidesulfovibrio</taxon>
    </lineage>
</organism>
<dbReference type="AlphaFoldDB" id="A0A4P6HK07"/>
<sequence>MGRLSWHSIFRALAFCAVLTAFCRPALAGSELLRGGTYFLPVYSHIYIGDRARPFLLAITVSVRNTSLTEPMTLTAADFYDSDGTLLNRYIDAPKTIEPFGSMRLTVAESEKHGGAGAKFLVSWTARTPVTAPHVEAVMIGSGGQQGISFTSQAVPLKIER</sequence>
<dbReference type="EMBL" id="CP026538">
    <property type="protein sequence ID" value="QAZ66170.1"/>
    <property type="molecule type" value="Genomic_DNA"/>
</dbReference>
<keyword evidence="2" id="KW-1185">Reference proteome</keyword>
<dbReference type="InterPro" id="IPR021471">
    <property type="entry name" value="DUF3124"/>
</dbReference>
<protein>
    <recommendedName>
        <fullName evidence="3">DUF3124 domain-containing protein</fullName>
    </recommendedName>
</protein>
<gene>
    <name evidence="1" type="ORF">C3Y92_02520</name>
</gene>
<dbReference type="Pfam" id="PF11322">
    <property type="entry name" value="DUF3124"/>
    <property type="match status" value="1"/>
</dbReference>
<dbReference type="RefSeq" id="WP_129349204.1">
    <property type="nucleotide sequence ID" value="NZ_CP026538.1"/>
</dbReference>
<accession>A0A4P6HK07</accession>
<evidence type="ECO:0008006" key="3">
    <source>
        <dbReference type="Google" id="ProtNLM"/>
    </source>
</evidence>
<dbReference type="OrthoDB" id="283474at2"/>